<sequence>MPSEPPPIHLVLDVANVLGSRPDGWWRDRAGAAGALLARFAPFTGTDTDGPDGATVRLAAITAVLEGRAKTADVPADIRVVLAPHDGDTAIVEVATAGLAAGERMLVATADRGLRERLPTGIRVVGPDWANRLIGR</sequence>
<gene>
    <name evidence="1" type="ORF">GB864_16610</name>
</gene>
<accession>A0A6I4P581</accession>
<evidence type="ECO:0000313" key="2">
    <source>
        <dbReference type="Proteomes" id="UP000438182"/>
    </source>
</evidence>
<proteinExistence type="predicted"/>
<reference evidence="1 2" key="1">
    <citation type="submission" date="2019-12" db="EMBL/GenBank/DDBJ databases">
        <authorList>
            <person name="Kim Y.S."/>
        </authorList>
    </citation>
    <scope>NUCLEOTIDE SEQUENCE [LARGE SCALE GENOMIC DNA]</scope>
    <source>
        <strain evidence="1 2">MMS17-SY077</strain>
    </source>
</reference>
<evidence type="ECO:0000313" key="1">
    <source>
        <dbReference type="EMBL" id="MWC00166.1"/>
    </source>
</evidence>
<keyword evidence="2" id="KW-1185">Reference proteome</keyword>
<dbReference type="RefSeq" id="WP_160426807.1">
    <property type="nucleotide sequence ID" value="NZ_WSTA01000107.1"/>
</dbReference>
<protein>
    <recommendedName>
        <fullName evidence="3">NYN domain-containing protein</fullName>
    </recommendedName>
</protein>
<evidence type="ECO:0008006" key="3">
    <source>
        <dbReference type="Google" id="ProtNLM"/>
    </source>
</evidence>
<dbReference type="EMBL" id="WSTA01000107">
    <property type="protein sequence ID" value="MWC00166.1"/>
    <property type="molecule type" value="Genomic_DNA"/>
</dbReference>
<organism evidence="1 2">
    <name type="scientific">Agromyces seonyuensis</name>
    <dbReference type="NCBI Taxonomy" id="2662446"/>
    <lineage>
        <taxon>Bacteria</taxon>
        <taxon>Bacillati</taxon>
        <taxon>Actinomycetota</taxon>
        <taxon>Actinomycetes</taxon>
        <taxon>Micrococcales</taxon>
        <taxon>Microbacteriaceae</taxon>
        <taxon>Agromyces</taxon>
    </lineage>
</organism>
<comment type="caution">
    <text evidence="1">The sequence shown here is derived from an EMBL/GenBank/DDBJ whole genome shotgun (WGS) entry which is preliminary data.</text>
</comment>
<dbReference type="AlphaFoldDB" id="A0A6I4P581"/>
<dbReference type="Proteomes" id="UP000438182">
    <property type="component" value="Unassembled WGS sequence"/>
</dbReference>
<name>A0A6I4P581_9MICO</name>